<feature type="region of interest" description="Disordered" evidence="1">
    <location>
        <begin position="313"/>
        <end position="400"/>
    </location>
</feature>
<feature type="compositionally biased region" description="Basic and acidic residues" evidence="1">
    <location>
        <begin position="351"/>
        <end position="361"/>
    </location>
</feature>
<dbReference type="AlphaFoldDB" id="A0A922MKE0"/>
<evidence type="ECO:0000313" key="4">
    <source>
        <dbReference type="Proteomes" id="UP000814243"/>
    </source>
</evidence>
<evidence type="ECO:0000256" key="1">
    <source>
        <dbReference type="SAM" id="MobiDB-lite"/>
    </source>
</evidence>
<protein>
    <recommendedName>
        <fullName evidence="2">Ral GTPase-activating protein subunit alpha/beta N-terminal domain-containing protein</fullName>
    </recommendedName>
</protein>
<gene>
    <name evidence="3" type="ORF">HF086_014940</name>
</gene>
<comment type="caution">
    <text evidence="3">The sequence shown here is derived from an EMBL/GenBank/DDBJ whole genome shotgun (WGS) entry which is preliminary data.</text>
</comment>
<proteinExistence type="predicted"/>
<evidence type="ECO:0000259" key="2">
    <source>
        <dbReference type="Pfam" id="PF20412"/>
    </source>
</evidence>
<dbReference type="Proteomes" id="UP000814243">
    <property type="component" value="Unassembled WGS sequence"/>
</dbReference>
<accession>A0A922MKE0</accession>
<dbReference type="PANTHER" id="PTHR21344:SF1">
    <property type="entry name" value="RAL GTPASE-ACTIVATING PROTEIN SUBUNIT BETA"/>
    <property type="match status" value="1"/>
</dbReference>
<dbReference type="GO" id="GO:0005096">
    <property type="term" value="F:GTPase activator activity"/>
    <property type="evidence" value="ECO:0007669"/>
    <property type="project" value="InterPro"/>
</dbReference>
<feature type="domain" description="Ral GTPase-activating protein subunit alpha/beta N-terminal" evidence="2">
    <location>
        <begin position="139"/>
        <end position="213"/>
    </location>
</feature>
<dbReference type="Pfam" id="PF20412">
    <property type="entry name" value="RALGAPB_N"/>
    <property type="match status" value="1"/>
</dbReference>
<dbReference type="InterPro" id="IPR046859">
    <property type="entry name" value="RGPA/RALGAPB_N"/>
</dbReference>
<evidence type="ECO:0000313" key="3">
    <source>
        <dbReference type="EMBL" id="KAH9638079.1"/>
    </source>
</evidence>
<dbReference type="PANTHER" id="PTHR21344">
    <property type="entry name" value="RAL GTPASE-ACTIVATING PROTEIN SUBUNIT BETA"/>
    <property type="match status" value="1"/>
</dbReference>
<organism evidence="3 4">
    <name type="scientific">Spodoptera exigua</name>
    <name type="common">Beet armyworm</name>
    <name type="synonym">Noctua fulgens</name>
    <dbReference type="NCBI Taxonomy" id="7107"/>
    <lineage>
        <taxon>Eukaryota</taxon>
        <taxon>Metazoa</taxon>
        <taxon>Ecdysozoa</taxon>
        <taxon>Arthropoda</taxon>
        <taxon>Hexapoda</taxon>
        <taxon>Insecta</taxon>
        <taxon>Pterygota</taxon>
        <taxon>Neoptera</taxon>
        <taxon>Endopterygota</taxon>
        <taxon>Lepidoptera</taxon>
        <taxon>Glossata</taxon>
        <taxon>Ditrysia</taxon>
        <taxon>Noctuoidea</taxon>
        <taxon>Noctuidae</taxon>
        <taxon>Amphipyrinae</taxon>
        <taxon>Spodoptera</taxon>
    </lineage>
</organism>
<sequence length="708" mass="77117">MYSEWSSLPLEGGGRGVLGAVGGREVVLAVVKQLASHEPSPLTTDAEVEWVLEVIRFGLSLPLQEHEALRDCVRVCCAWLAALLPPAPPAQPPPPATPPPVAAAPHNYARKILRHLHNLFVPRPNESDSHIYLSNGTGKQAVLCHRVLRLARALGASGQLGPRDWKQLLLLLLAAASALLSPPAPHHSAAEQLCERVLCVLFEVWILACHRQSCEEDANLIPPDMSAEAVMQSWYRILHTIGNPVDLCRPHVISQTPDFLQYSITQDEGSRDPSQHPCLQALPSIFHKAMKGIAAHVDAFLVRVSRGVGRGSERWWGAGSAAGPAPEPEDGDLTPPAHRRLAKSFSVSASRPRDKLPERSTPRTSLIGLTSSRPPSVAPTTPPNSISSQVGESEKPPLTPLRPKVNSILHLFGEWLFEAALIGTTPQYNNQQRTEGTPPPPSLSDATYKLNMLSYQPGRAEALGTLCRVLCSKQCREEVHPPYLARCYAALHRGLRDPATAAAVVLNAPDIFRLDLDGVLVLVPDFINALDQILSEREPRLECGNIDKRELRKAAISALLSLVAFPYHYKGLPVPEFPGCNEYGGDVCLGVVARSDCGSGSGSAEGHSLDDFAADVRELDPSSPVFGNYTPFLFAFFTGFLYTKLLRMSDIRCSAGGARYLPGLPSPHLLLEGRPAGFPGCSRTALWTCQATFIETRWVQNIFTFYVW</sequence>
<feature type="compositionally biased region" description="Polar residues" evidence="1">
    <location>
        <begin position="362"/>
        <end position="374"/>
    </location>
</feature>
<reference evidence="3" key="1">
    <citation type="journal article" date="2021" name="G3 (Bethesda)">
        <title>Genome and transcriptome analysis of the beet armyworm Spodoptera exigua reveals targets for pest control. .</title>
        <authorList>
            <person name="Simon S."/>
            <person name="Breeschoten T."/>
            <person name="Jansen H.J."/>
            <person name="Dirks R.P."/>
            <person name="Schranz M.E."/>
            <person name="Ros V.I.D."/>
        </authorList>
    </citation>
    <scope>NUCLEOTIDE SEQUENCE</scope>
    <source>
        <strain evidence="3">TB_SE_WUR_2020</strain>
    </source>
</reference>
<name>A0A922MKE0_SPOEX</name>
<dbReference type="EMBL" id="JACEFF010000418">
    <property type="protein sequence ID" value="KAH9638079.1"/>
    <property type="molecule type" value="Genomic_DNA"/>
</dbReference>
<dbReference type="InterPro" id="IPR039930">
    <property type="entry name" value="RALGAPB"/>
</dbReference>